<dbReference type="Proteomes" id="UP001157440">
    <property type="component" value="Unassembled WGS sequence"/>
</dbReference>
<feature type="compositionally biased region" description="Basic and acidic residues" evidence="1">
    <location>
        <begin position="44"/>
        <end position="56"/>
    </location>
</feature>
<dbReference type="RefSeq" id="WP_238199319.1">
    <property type="nucleotide sequence ID" value="NZ_BPQZ01000034.1"/>
</dbReference>
<evidence type="ECO:0000313" key="3">
    <source>
        <dbReference type="Proteomes" id="UP001157440"/>
    </source>
</evidence>
<accession>A0AA37WWW4</accession>
<sequence>MNEIWDTTAWIGHALAGMAYEVFLSFGPLAEPMASEGSVTPSRCQDESRRATGDGL</sequence>
<dbReference type="EMBL" id="BSPL01000029">
    <property type="protein sequence ID" value="GLS73738.1"/>
    <property type="molecule type" value="Genomic_DNA"/>
</dbReference>
<dbReference type="AlphaFoldDB" id="A0AA37WWW4"/>
<evidence type="ECO:0000256" key="1">
    <source>
        <dbReference type="SAM" id="MobiDB-lite"/>
    </source>
</evidence>
<gene>
    <name evidence="2" type="ORF">GCM10007890_57530</name>
</gene>
<reference evidence="3" key="1">
    <citation type="journal article" date="2019" name="Int. J. Syst. Evol. Microbiol.">
        <title>The Global Catalogue of Microorganisms (GCM) 10K type strain sequencing project: providing services to taxonomists for standard genome sequencing and annotation.</title>
        <authorList>
            <consortium name="The Broad Institute Genomics Platform"/>
            <consortium name="The Broad Institute Genome Sequencing Center for Infectious Disease"/>
            <person name="Wu L."/>
            <person name="Ma J."/>
        </authorList>
    </citation>
    <scope>NUCLEOTIDE SEQUENCE [LARGE SCALE GENOMIC DNA]</scope>
    <source>
        <strain evidence="3">NBRC 103632</strain>
    </source>
</reference>
<keyword evidence="3" id="KW-1185">Reference proteome</keyword>
<evidence type="ECO:0000313" key="2">
    <source>
        <dbReference type="EMBL" id="GLS73738.1"/>
    </source>
</evidence>
<organism evidence="2 3">
    <name type="scientific">Methylobacterium tardum</name>
    <dbReference type="NCBI Taxonomy" id="374432"/>
    <lineage>
        <taxon>Bacteria</taxon>
        <taxon>Pseudomonadati</taxon>
        <taxon>Pseudomonadota</taxon>
        <taxon>Alphaproteobacteria</taxon>
        <taxon>Hyphomicrobiales</taxon>
        <taxon>Methylobacteriaceae</taxon>
        <taxon>Methylobacterium</taxon>
    </lineage>
</organism>
<name>A0AA37WWW4_9HYPH</name>
<comment type="caution">
    <text evidence="2">The sequence shown here is derived from an EMBL/GenBank/DDBJ whole genome shotgun (WGS) entry which is preliminary data.</text>
</comment>
<feature type="region of interest" description="Disordered" evidence="1">
    <location>
        <begin position="33"/>
        <end position="56"/>
    </location>
</feature>
<protein>
    <submittedName>
        <fullName evidence="2">Uncharacterized protein</fullName>
    </submittedName>
</protein>
<proteinExistence type="predicted"/>